<evidence type="ECO:0000313" key="2">
    <source>
        <dbReference type="EMBL" id="EOY25006.1"/>
    </source>
</evidence>
<name>A0A061G608_THECC</name>
<dbReference type="EMBL" id="CM001881">
    <property type="protein sequence ID" value="EOY25006.1"/>
    <property type="molecule type" value="Genomic_DNA"/>
</dbReference>
<proteinExistence type="predicted"/>
<evidence type="ECO:0000256" key="1">
    <source>
        <dbReference type="SAM" id="MobiDB-lite"/>
    </source>
</evidence>
<dbReference type="Proteomes" id="UP000026915">
    <property type="component" value="Chromosome 3"/>
</dbReference>
<dbReference type="AlphaFoldDB" id="A0A061G608"/>
<organism evidence="2 3">
    <name type="scientific">Theobroma cacao</name>
    <name type="common">Cacao</name>
    <name type="synonym">Cocoa</name>
    <dbReference type="NCBI Taxonomy" id="3641"/>
    <lineage>
        <taxon>Eukaryota</taxon>
        <taxon>Viridiplantae</taxon>
        <taxon>Streptophyta</taxon>
        <taxon>Embryophyta</taxon>
        <taxon>Tracheophyta</taxon>
        <taxon>Spermatophyta</taxon>
        <taxon>Magnoliopsida</taxon>
        <taxon>eudicotyledons</taxon>
        <taxon>Gunneridae</taxon>
        <taxon>Pentapetalae</taxon>
        <taxon>rosids</taxon>
        <taxon>malvids</taxon>
        <taxon>Malvales</taxon>
        <taxon>Malvaceae</taxon>
        <taxon>Byttnerioideae</taxon>
        <taxon>Theobroma</taxon>
    </lineage>
</organism>
<keyword evidence="3" id="KW-1185">Reference proteome</keyword>
<accession>A0A061G608</accession>
<evidence type="ECO:0000313" key="3">
    <source>
        <dbReference type="Proteomes" id="UP000026915"/>
    </source>
</evidence>
<sequence length="78" mass="8758">MHELGLESQPYGMNEPSGQAPCSDSTWSSYVEVDQAKEFNISISSHSTSNVSLMMKISNKIKLNYSIEKNFYCNETIS</sequence>
<reference evidence="2 3" key="1">
    <citation type="journal article" date="2013" name="Genome Biol.">
        <title>The genome sequence of the most widely cultivated cacao type and its use to identify candidate genes regulating pod color.</title>
        <authorList>
            <person name="Motamayor J.C."/>
            <person name="Mockaitis K."/>
            <person name="Schmutz J."/>
            <person name="Haiminen N."/>
            <person name="Iii D.L."/>
            <person name="Cornejo O."/>
            <person name="Findley S.D."/>
            <person name="Zheng P."/>
            <person name="Utro F."/>
            <person name="Royaert S."/>
            <person name="Saski C."/>
            <person name="Jenkins J."/>
            <person name="Podicheti R."/>
            <person name="Zhao M."/>
            <person name="Scheffler B.E."/>
            <person name="Stack J.C."/>
            <person name="Feltus F.A."/>
            <person name="Mustiga G.M."/>
            <person name="Amores F."/>
            <person name="Phillips W."/>
            <person name="Marelli J.P."/>
            <person name="May G.D."/>
            <person name="Shapiro H."/>
            <person name="Ma J."/>
            <person name="Bustamante C.D."/>
            <person name="Schnell R.J."/>
            <person name="Main D."/>
            <person name="Gilbert D."/>
            <person name="Parida L."/>
            <person name="Kuhn D.N."/>
        </authorList>
    </citation>
    <scope>NUCLEOTIDE SEQUENCE [LARGE SCALE GENOMIC DNA]</scope>
    <source>
        <strain evidence="3">cv. Matina 1-6</strain>
    </source>
</reference>
<gene>
    <name evidence="2" type="ORF">TCM_016455</name>
</gene>
<protein>
    <submittedName>
        <fullName evidence="2">Uncharacterized protein</fullName>
    </submittedName>
</protein>
<dbReference type="Gramene" id="EOY25006">
    <property type="protein sequence ID" value="EOY25006"/>
    <property type="gene ID" value="TCM_016455"/>
</dbReference>
<dbReference type="InParanoid" id="A0A061G608"/>
<dbReference type="HOGENOM" id="CLU_2626932_0_0_1"/>
<feature type="region of interest" description="Disordered" evidence="1">
    <location>
        <begin position="1"/>
        <end position="23"/>
    </location>
</feature>